<evidence type="ECO:0000313" key="8">
    <source>
        <dbReference type="EMBL" id="KLE34911.1"/>
    </source>
</evidence>
<dbReference type="GO" id="GO:0005829">
    <property type="term" value="C:cytosol"/>
    <property type="evidence" value="ECO:0007669"/>
    <property type="project" value="TreeGrafter"/>
</dbReference>
<evidence type="ECO:0000256" key="3">
    <source>
        <dbReference type="ARBA" id="ARBA00022723"/>
    </source>
</evidence>
<dbReference type="InterPro" id="IPR001041">
    <property type="entry name" value="2Fe-2S_ferredoxin-type"/>
</dbReference>
<dbReference type="CDD" id="cd00207">
    <property type="entry name" value="fer2"/>
    <property type="match status" value="1"/>
</dbReference>
<sequence length="105" mass="11198">MVSVTFIDRAGTARQVQAEPGSTLMLAARDNGIPGIVAECGGMAACATCHVYIDDRYLPLTGAMGDDEDALLDFTDERTPNSRLACQVVITPQLEGLIARTPEEQ</sequence>
<comment type="caution">
    <text evidence="8">The sequence shown here is derived from an EMBL/GenBank/DDBJ whole genome shotgun (WGS) entry which is preliminary data.</text>
</comment>
<keyword evidence="2" id="KW-0001">2Fe-2S</keyword>
<gene>
    <name evidence="8" type="ORF">AAW00_10700</name>
</gene>
<dbReference type="GO" id="GO:0051537">
    <property type="term" value="F:2 iron, 2 sulfur cluster binding"/>
    <property type="evidence" value="ECO:0007669"/>
    <property type="project" value="UniProtKB-KW"/>
</dbReference>
<evidence type="ECO:0000259" key="7">
    <source>
        <dbReference type="PROSITE" id="PS51085"/>
    </source>
</evidence>
<dbReference type="EMBL" id="LBHB01000002">
    <property type="protein sequence ID" value="KLE34911.1"/>
    <property type="molecule type" value="Genomic_DNA"/>
</dbReference>
<name>A0A0G9MW06_9SPHN</name>
<dbReference type="InterPro" id="IPR036010">
    <property type="entry name" value="2Fe-2S_ferredoxin-like_sf"/>
</dbReference>
<evidence type="ECO:0000256" key="5">
    <source>
        <dbReference type="ARBA" id="ARBA00023014"/>
    </source>
</evidence>
<dbReference type="AlphaFoldDB" id="A0A0G9MW06"/>
<feature type="domain" description="2Fe-2S ferredoxin-type" evidence="7">
    <location>
        <begin position="2"/>
        <end position="105"/>
    </location>
</feature>
<dbReference type="PANTHER" id="PTHR23426">
    <property type="entry name" value="FERREDOXIN/ADRENODOXIN"/>
    <property type="match status" value="1"/>
</dbReference>
<evidence type="ECO:0000256" key="6">
    <source>
        <dbReference type="ARBA" id="ARBA00034078"/>
    </source>
</evidence>
<dbReference type="GO" id="GO:0009055">
    <property type="term" value="F:electron transfer activity"/>
    <property type="evidence" value="ECO:0007669"/>
    <property type="project" value="TreeGrafter"/>
</dbReference>
<dbReference type="STRING" id="1581420.AAW00_10700"/>
<dbReference type="SUPFAM" id="SSF54292">
    <property type="entry name" value="2Fe-2S ferredoxin-like"/>
    <property type="match status" value="1"/>
</dbReference>
<dbReference type="OrthoDB" id="9799640at2"/>
<proteinExistence type="inferred from homology"/>
<keyword evidence="9" id="KW-1185">Reference proteome</keyword>
<dbReference type="Gene3D" id="3.10.20.30">
    <property type="match status" value="1"/>
</dbReference>
<dbReference type="InterPro" id="IPR001055">
    <property type="entry name" value="Adrenodoxin-like"/>
</dbReference>
<evidence type="ECO:0000313" key="9">
    <source>
        <dbReference type="Proteomes" id="UP000053464"/>
    </source>
</evidence>
<comment type="similarity">
    <text evidence="1">Belongs to the adrenodoxin/putidaredoxin family.</text>
</comment>
<keyword evidence="3" id="KW-0479">Metal-binding</keyword>
<dbReference type="PROSITE" id="PS51085">
    <property type="entry name" value="2FE2S_FER_2"/>
    <property type="match status" value="1"/>
</dbReference>
<keyword evidence="5" id="KW-0411">Iron-sulfur</keyword>
<reference evidence="8 9" key="1">
    <citation type="submission" date="2015-04" db="EMBL/GenBank/DDBJ databases">
        <title>The draft genome sequence of Erythrobacter luteus KA37.</title>
        <authorList>
            <person name="Zhuang L."/>
            <person name="Liu Y."/>
            <person name="Shao Z."/>
        </authorList>
    </citation>
    <scope>NUCLEOTIDE SEQUENCE [LARGE SCALE GENOMIC DNA]</scope>
    <source>
        <strain evidence="8 9">KA37</strain>
    </source>
</reference>
<protein>
    <recommendedName>
        <fullName evidence="7">2Fe-2S ferredoxin-type domain-containing protein</fullName>
    </recommendedName>
</protein>
<organism evidence="8 9">
    <name type="scientific">Aurantiacibacter luteus</name>
    <dbReference type="NCBI Taxonomy" id="1581420"/>
    <lineage>
        <taxon>Bacteria</taxon>
        <taxon>Pseudomonadati</taxon>
        <taxon>Pseudomonadota</taxon>
        <taxon>Alphaproteobacteria</taxon>
        <taxon>Sphingomonadales</taxon>
        <taxon>Erythrobacteraceae</taxon>
        <taxon>Aurantiacibacter</taxon>
    </lineage>
</organism>
<dbReference type="PRINTS" id="PR00355">
    <property type="entry name" value="ADRENODOXIN"/>
</dbReference>
<evidence type="ECO:0000256" key="4">
    <source>
        <dbReference type="ARBA" id="ARBA00023004"/>
    </source>
</evidence>
<dbReference type="GO" id="GO:0140647">
    <property type="term" value="P:P450-containing electron transport chain"/>
    <property type="evidence" value="ECO:0007669"/>
    <property type="project" value="InterPro"/>
</dbReference>
<keyword evidence="4" id="KW-0408">Iron</keyword>
<evidence type="ECO:0000256" key="2">
    <source>
        <dbReference type="ARBA" id="ARBA00022714"/>
    </source>
</evidence>
<dbReference type="Proteomes" id="UP000053464">
    <property type="component" value="Unassembled WGS sequence"/>
</dbReference>
<dbReference type="PANTHER" id="PTHR23426:SF65">
    <property type="entry name" value="FERREDOXIN-2, MITOCHONDRIAL"/>
    <property type="match status" value="1"/>
</dbReference>
<comment type="cofactor">
    <cofactor evidence="6">
        <name>[2Fe-2S] cluster</name>
        <dbReference type="ChEBI" id="CHEBI:190135"/>
    </cofactor>
</comment>
<dbReference type="GO" id="GO:0046872">
    <property type="term" value="F:metal ion binding"/>
    <property type="evidence" value="ECO:0007669"/>
    <property type="project" value="UniProtKB-KW"/>
</dbReference>
<accession>A0A0G9MW06</accession>
<evidence type="ECO:0000256" key="1">
    <source>
        <dbReference type="ARBA" id="ARBA00010914"/>
    </source>
</evidence>
<dbReference type="InterPro" id="IPR012675">
    <property type="entry name" value="Beta-grasp_dom_sf"/>
</dbReference>
<dbReference type="PATRIC" id="fig|1581420.6.peg.2188"/>
<dbReference type="Pfam" id="PF00111">
    <property type="entry name" value="Fer2"/>
    <property type="match status" value="1"/>
</dbReference>